<feature type="compositionally biased region" description="Acidic residues" evidence="2">
    <location>
        <begin position="579"/>
        <end position="590"/>
    </location>
</feature>
<comment type="caution">
    <text evidence="4">The sequence shown here is derived from an EMBL/GenBank/DDBJ whole genome shotgun (WGS) entry which is preliminary data.</text>
</comment>
<dbReference type="VEuPathDB" id="VectorBase:AGAP008418"/>
<feature type="domain" description="Rab-GAP TBC" evidence="3">
    <location>
        <begin position="209"/>
        <end position="419"/>
    </location>
</feature>
<reference evidence="4" key="3">
    <citation type="journal article" date="2004" name="Trends Parasitol.">
        <title>The Anopheles gambiae genome: an update.</title>
        <authorList>
            <person name="Mongin E."/>
            <person name="Louis C."/>
            <person name="Holt R.A."/>
            <person name="Birney E."/>
            <person name="Collins F.H."/>
        </authorList>
    </citation>
    <scope>NUCLEOTIDE SEQUENCE</scope>
    <source>
        <strain evidence="4">PEST</strain>
    </source>
</reference>
<dbReference type="InterPro" id="IPR035969">
    <property type="entry name" value="Rab-GAP_TBC_sf"/>
</dbReference>
<dbReference type="PhylomeDB" id="Q7Q4I8"/>
<evidence type="ECO:0000313" key="4">
    <source>
        <dbReference type="EMBL" id="EAA12452.4"/>
    </source>
</evidence>
<feature type="region of interest" description="Disordered" evidence="2">
    <location>
        <begin position="575"/>
        <end position="636"/>
    </location>
</feature>
<dbReference type="FunFam" id="1.10.472.80:FF:000071">
    <property type="entry name" value="TBC1 domain family"/>
    <property type="match status" value="1"/>
</dbReference>
<protein>
    <submittedName>
        <fullName evidence="4">AGAP008418-PA</fullName>
    </submittedName>
</protein>
<dbReference type="VEuPathDB" id="VectorBase:AGAMI1_011583"/>
<reference evidence="4" key="5">
    <citation type="submission" date="2011-05" db="EMBL/GenBank/DDBJ databases">
        <authorList>
            <consortium name="VectorBase"/>
        </authorList>
    </citation>
    <scope>NUCLEOTIDE SEQUENCE</scope>
    <source>
        <strain evidence="4">PEST</strain>
    </source>
</reference>
<dbReference type="eggNOG" id="KOG2197">
    <property type="taxonomic scope" value="Eukaryota"/>
</dbReference>
<reference evidence="4" key="1">
    <citation type="journal article" date="2002" name="Science">
        <title>The genome sequence of the malaria mosquito Anopheles gambiae.</title>
        <authorList>
            <person name="Holt R.A."/>
            <person name="Subramanian G.M."/>
            <person name="Halpern A."/>
            <person name="Sutton G.G."/>
            <person name="Charlab R."/>
            <person name="Nusskern D.R."/>
            <person name="Wincker P."/>
            <person name="Clark A.G."/>
            <person name="Ribeiro J.M."/>
            <person name="Wides R."/>
            <person name="Salzberg S.L."/>
            <person name="Loftus B."/>
            <person name="Yandell M."/>
            <person name="Majoros W.H."/>
            <person name="Rusch D.B."/>
            <person name="Lai Z."/>
            <person name="Kraft C.L."/>
            <person name="Abril J.F."/>
            <person name="Anthouard V."/>
            <person name="Arensburger P."/>
            <person name="Atkinson P.W."/>
            <person name="Baden H."/>
            <person name="de Berardinis V."/>
            <person name="Baldwin D."/>
            <person name="Benes V."/>
            <person name="Biedler J."/>
            <person name="Blass C."/>
            <person name="Bolanos R."/>
            <person name="Boscus D."/>
            <person name="Barnstead M."/>
            <person name="Cai S."/>
            <person name="Center A."/>
            <person name="Chaturverdi K."/>
            <person name="Christophides G.K."/>
            <person name="Chrystal M.A."/>
            <person name="Clamp M."/>
            <person name="Cravchik A."/>
            <person name="Curwen V."/>
            <person name="Dana A."/>
            <person name="Delcher A."/>
            <person name="Dew I."/>
            <person name="Evans C.A."/>
            <person name="Flanigan M."/>
            <person name="Grundschober-Freimoser A."/>
            <person name="Friedli L."/>
            <person name="Gu Z."/>
            <person name="Guan P."/>
            <person name="Guigo R."/>
            <person name="Hillenmeyer M.E."/>
            <person name="Hladun S.L."/>
            <person name="Hogan J.R."/>
            <person name="Hong Y.S."/>
            <person name="Hoover J."/>
            <person name="Jaillon O."/>
            <person name="Ke Z."/>
            <person name="Kodira C."/>
            <person name="Kokoza E."/>
            <person name="Koutsos A."/>
            <person name="Letunic I."/>
            <person name="Levitsky A."/>
            <person name="Liang Y."/>
            <person name="Lin J.J."/>
            <person name="Lobo N.F."/>
            <person name="Lopez J.R."/>
            <person name="Malek J.A."/>
            <person name="McIntosh T.C."/>
            <person name="Meister S."/>
            <person name="Miller J."/>
            <person name="Mobarry C."/>
            <person name="Mongin E."/>
            <person name="Murphy S.D."/>
            <person name="O'Brochta D.A."/>
            <person name="Pfannkoch C."/>
            <person name="Qi R."/>
            <person name="Regier M.A."/>
            <person name="Remington K."/>
            <person name="Shao H."/>
            <person name="Sharakhova M.V."/>
            <person name="Sitter C.D."/>
            <person name="Shetty J."/>
            <person name="Smith T.J."/>
            <person name="Strong R."/>
            <person name="Sun J."/>
            <person name="Thomasova D."/>
            <person name="Ton L.Q."/>
            <person name="Topalis P."/>
            <person name="Tu Z."/>
            <person name="Unger M.F."/>
            <person name="Walenz B."/>
            <person name="Wang A."/>
            <person name="Wang J."/>
            <person name="Wang M."/>
            <person name="Wang X."/>
            <person name="Woodford K.J."/>
            <person name="Wortman J.R."/>
            <person name="Wu M."/>
            <person name="Yao A."/>
            <person name="Zdobnov E.M."/>
            <person name="Zhang H."/>
            <person name="Zhao Q."/>
            <person name="Zhao S."/>
            <person name="Zhu S.C."/>
            <person name="Zhimulev I."/>
            <person name="Coluzzi M."/>
            <person name="della Torre A."/>
            <person name="Roth C.W."/>
            <person name="Louis C."/>
            <person name="Kalush F."/>
            <person name="Mural R.J."/>
            <person name="Myers E.W."/>
            <person name="Adams M.D."/>
            <person name="Smith H.O."/>
            <person name="Broder S."/>
            <person name="Gardner M.J."/>
            <person name="Fraser C.M."/>
            <person name="Birney E."/>
            <person name="Bork P."/>
            <person name="Brey P.T."/>
            <person name="Venter J.C."/>
            <person name="Weissenbach J."/>
            <person name="Kafatos F.C."/>
            <person name="Collins F.H."/>
            <person name="Hoffman S.L."/>
        </authorList>
    </citation>
    <scope>NUCLEOTIDE SEQUENCE [LARGE SCALE GENOMIC DNA]</scope>
    <source>
        <strain evidence="4">PEST</strain>
    </source>
</reference>
<reference evidence="4" key="2">
    <citation type="submission" date="2002-03" db="EMBL/GenBank/DDBJ databases">
        <authorList>
            <consortium name="The Anopheles Genome Sequencing Consortium"/>
        </authorList>
    </citation>
    <scope>NUCLEOTIDE SEQUENCE</scope>
    <source>
        <strain evidence="4">PEST</strain>
    </source>
</reference>
<dbReference type="STRING" id="7165.Q7Q4I8"/>
<feature type="region of interest" description="Disordered" evidence="2">
    <location>
        <begin position="436"/>
        <end position="459"/>
    </location>
</feature>
<keyword evidence="1" id="KW-0343">GTPase activation</keyword>
<name>Q7Q4I8_ANOGA</name>
<feature type="compositionally biased region" description="Basic and acidic residues" evidence="2">
    <location>
        <begin position="602"/>
        <end position="616"/>
    </location>
</feature>
<dbReference type="PANTHER" id="PTHR22957:SF333">
    <property type="entry name" value="TBC1 DOMAIN FAMILY MEMBER 25"/>
    <property type="match status" value="1"/>
</dbReference>
<dbReference type="Gene3D" id="1.10.8.270">
    <property type="entry name" value="putative rabgap domain of human tbc1 domain family member 14 like domains"/>
    <property type="match status" value="1"/>
</dbReference>
<dbReference type="PROSITE" id="PS50086">
    <property type="entry name" value="TBC_RABGAP"/>
    <property type="match status" value="1"/>
</dbReference>
<feature type="compositionally biased region" description="Gly residues" evidence="2">
    <location>
        <begin position="708"/>
        <end position="717"/>
    </location>
</feature>
<feature type="region of interest" description="Disordered" evidence="2">
    <location>
        <begin position="707"/>
        <end position="727"/>
    </location>
</feature>
<dbReference type="SMART" id="SM00164">
    <property type="entry name" value="TBC"/>
    <property type="match status" value="1"/>
</dbReference>
<feature type="compositionally biased region" description="Low complexity" evidence="2">
    <location>
        <begin position="618"/>
        <end position="636"/>
    </location>
</feature>
<dbReference type="EMBL" id="AAAB01008964">
    <property type="protein sequence ID" value="EAA12452.4"/>
    <property type="molecule type" value="Genomic_DNA"/>
</dbReference>
<dbReference type="SUPFAM" id="SSF47923">
    <property type="entry name" value="Ypt/Rab-GAP domain of gyp1p"/>
    <property type="match status" value="2"/>
</dbReference>
<dbReference type="GO" id="GO:0005096">
    <property type="term" value="F:GTPase activator activity"/>
    <property type="evidence" value="ECO:0007669"/>
    <property type="project" value="UniProtKB-KW"/>
</dbReference>
<evidence type="ECO:0000259" key="3">
    <source>
        <dbReference type="PROSITE" id="PS50086"/>
    </source>
</evidence>
<proteinExistence type="predicted"/>
<gene>
    <name evidence="4" type="ORF">AgaP_AGAP008418</name>
</gene>
<sequence length="1137" mass="124572">MYGHSREAVRVKVKKCEKNVPSETRKFSVDPQITNLEVLYSLLAKAFDLKTDFGISYKVIEANGQESYLVVLSDWDLEAAFLRAHNQSIASKSEPCLNLRVDIKPFSEASEWDGNSTGGGPSIPRELVSLQQSIGAGHKYVQNKLPGLIMNQMEKTFSMVQRAFNLVEDPLLTQPIRPPLSDAEFRKLQDSVGQILAPEQLRKVIYLGGIDPSLRRVVWKHILNVYPDGMTGRERMEYMKRKSAEYFRLRDVWRSTMQRGNIVGELAYVTSMVRKDVLRTDRLHPFYAGSDDNQNIAALFNVLTTYALNHPAVSYCQGMSDIASPLLVTMGDEAQAYICFCAIMERLSCNFMLDGIAMTLKFAHLSEALQYYDPDFFAYLKHHQADDLLFCYRWLLLEMKREFAFDDALRMLEVLWSSLPPMAPKGELALYEREYEPPAPSDESVHPPPSQSPSVMLRTPRENPYTKVCALRRQSSALSLSSSCCTSTNPLANPSSRYDRYGGVGVGGRLDASRRLNLSLDENITRENIYSTKVGHVQKVHQSLDEAKIALVKQRKIVRSVGDDDNIQEGFEMAHSLDQGEDDNATDVEDSVVSAPEPPAEELDRPAAEVVTEFKPESSTPGTNSSSAASSVRNSPVIGRSRSLFSTSAATGKMIARQLSNQKKHFTAAGGGGGGGTGGVGHFHDLKEKLAASRKGIFASLDKAHSIEGGGGEGAPGRAGSNQVEKSKPKLVKNFNEFLNFAAMNKSRISDRLLTKSSFDDSDSSATSVGVGMDSMATTTALSRSSDNSSFIVDDSSASVSPIHIRREEQEQPAANEDVGTEHASIAPAVHRPVELFVASAGTVAVAPVGDGSSPDDSQEYFPMTTSMTRELRMELENLDRHVLGTDFHSKQQRFYTLNSCLDLETPPESGDSMFKFHPNNPFFDAASSAIDNRPTALLHRPVDDGEGELLEEGTEASVVTGMPSVSDVASNREDIVSRQPLASPTMITSLPLEPSPLDVNFGEAGGSSAGGPILTAATASAGTIPSSTLPSMKVAGVLPPPQEFGGGNPFLMFLCLTILLQHRDYIMKTGMDYNEMAMHFDKMVRKHNVTRVLNQARQMYAEYRRMYQQQLMASSSSISSAGKGSAGLSMSMMANS</sequence>
<evidence type="ECO:0000256" key="2">
    <source>
        <dbReference type="SAM" id="MobiDB-lite"/>
    </source>
</evidence>
<reference evidence="4" key="4">
    <citation type="journal article" date="2007" name="Genome Biol.">
        <title>Update of the Anopheles gambiae PEST genome assembly.</title>
        <authorList>
            <person name="Sharakhova M.V."/>
            <person name="Hammond M.P."/>
            <person name="Lobo N.F."/>
            <person name="Krzywinski J."/>
            <person name="Unger M.F."/>
            <person name="Hillenmeyer M.E."/>
            <person name="Bruggner R.V."/>
            <person name="Birney E."/>
            <person name="Collins F.H."/>
        </authorList>
    </citation>
    <scope>NUCLEOTIDE SEQUENCE</scope>
    <source>
        <strain evidence="4">PEST</strain>
    </source>
</reference>
<dbReference type="FunFam" id="1.10.8.270:FF:000041">
    <property type="entry name" value="TBC1 domain family member 25"/>
    <property type="match status" value="1"/>
</dbReference>
<accession>Q7Q4I8</accession>
<dbReference type="InterPro" id="IPR000195">
    <property type="entry name" value="Rab-GAP-TBC_dom"/>
</dbReference>
<evidence type="ECO:0000256" key="1">
    <source>
        <dbReference type="ARBA" id="ARBA00022468"/>
    </source>
</evidence>
<organism evidence="4">
    <name type="scientific">Anopheles gambiae</name>
    <name type="common">African malaria mosquito</name>
    <dbReference type="NCBI Taxonomy" id="7165"/>
    <lineage>
        <taxon>Eukaryota</taxon>
        <taxon>Metazoa</taxon>
        <taxon>Ecdysozoa</taxon>
        <taxon>Arthropoda</taxon>
        <taxon>Hexapoda</taxon>
        <taxon>Insecta</taxon>
        <taxon>Pterygota</taxon>
        <taxon>Neoptera</taxon>
        <taxon>Endopterygota</taxon>
        <taxon>Diptera</taxon>
        <taxon>Nematocera</taxon>
        <taxon>Culicoidea</taxon>
        <taxon>Culicidae</taxon>
        <taxon>Anophelinae</taxon>
        <taxon>Anopheles</taxon>
    </lineage>
</organism>
<dbReference type="Gene3D" id="1.10.472.80">
    <property type="entry name" value="Ypt/Rab-GAP domain of gyp1p, domain 3"/>
    <property type="match status" value="2"/>
</dbReference>
<feature type="non-terminal residue" evidence="4">
    <location>
        <position position="1137"/>
    </location>
</feature>
<dbReference type="Pfam" id="PF00566">
    <property type="entry name" value="RabGAP-TBC"/>
    <property type="match status" value="1"/>
</dbReference>
<dbReference type="AlphaFoldDB" id="Q7Q4I8"/>
<dbReference type="PANTHER" id="PTHR22957">
    <property type="entry name" value="TBC1 DOMAIN FAMILY MEMBER GTPASE-ACTIVATING PROTEIN"/>
    <property type="match status" value="1"/>
</dbReference>